<evidence type="ECO:0000256" key="2">
    <source>
        <dbReference type="ARBA" id="ARBA00008387"/>
    </source>
</evidence>
<dbReference type="SUPFAM" id="SSF50998">
    <property type="entry name" value="Quinoprotein alcohol dehydrogenase-like"/>
    <property type="match status" value="1"/>
</dbReference>
<evidence type="ECO:0000256" key="4">
    <source>
        <dbReference type="ARBA" id="ARBA00022723"/>
    </source>
</evidence>
<keyword evidence="6" id="KW-0281">Fimbrium</keyword>
<evidence type="ECO:0000259" key="7">
    <source>
        <dbReference type="Pfam" id="PF05567"/>
    </source>
</evidence>
<feature type="non-terminal residue" evidence="8">
    <location>
        <position position="1"/>
    </location>
</feature>
<evidence type="ECO:0000256" key="3">
    <source>
        <dbReference type="ARBA" id="ARBA00022558"/>
    </source>
</evidence>
<keyword evidence="3" id="KW-1029">Fimbrium biogenesis</keyword>
<comment type="similarity">
    <text evidence="2">Belongs to the PilY1 family.</text>
</comment>
<evidence type="ECO:0000256" key="5">
    <source>
        <dbReference type="ARBA" id="ARBA00022837"/>
    </source>
</evidence>
<keyword evidence="9" id="KW-1185">Reference proteome</keyword>
<accession>W4L4V6</accession>
<comment type="caution">
    <text evidence="8">The sequence shown here is derived from an EMBL/GenBank/DDBJ whole genome shotgun (WGS) entry which is preliminary data.</text>
</comment>
<dbReference type="EMBL" id="AZHW01001394">
    <property type="protein sequence ID" value="ETW92715.1"/>
    <property type="molecule type" value="Genomic_DNA"/>
</dbReference>
<dbReference type="PATRIC" id="fig|1429438.4.peg.7933"/>
<sequence>PRLRYLRGDNANEGKGNNYRQRNHLLGDIVHSAPFYVAEPPFPDILGNGYNAFYSANANRTPMIYAGANDGMLHAFNANTGNEALAYIPYAVFKHLSQLTAPVYSHRFYVDGAPTVGDAQGNFGNVRCGAVSPCWRSILVSGLRRGGQGLFALDVTDPSEFQESNAAKLVLWEFTDADDADLGYTYSQPSIVKMANGKWAAVFGNGYNNTEADGNVSSTGNAVLYIVFLDGGLDGIWTADTDYIKIDTGVGETLTTPTPNGLATPAAVDINGDFITDYIYAGDLRGNVWKFDVTDANPQTWDSQPTRLFTAATASGPQPITVRPEVGRHYYADEGVLVYVGTGKYLEMSDNSLTGPSHTMYAIWDKLDGSTSAIDRSDLLMQEVLPGLSAVRVISDNVVDWDQHMGWYIDLPDAGERHASRPLLRNERLIFTTIIPNAEVCGTGGSSWLMEVDAFSGSRLDVSPFDYNGDEKIDDDDLVTIDISGTDTKVAISGLPSPEGMLSTPTILAAGKVERKYSSGSSGNIYRLTEHPGRRGRVAWRTLP</sequence>
<organism evidence="8 9">
    <name type="scientific">Entotheonella factor</name>
    <dbReference type="NCBI Taxonomy" id="1429438"/>
    <lineage>
        <taxon>Bacteria</taxon>
        <taxon>Pseudomonadati</taxon>
        <taxon>Nitrospinota/Tectimicrobiota group</taxon>
        <taxon>Candidatus Tectimicrobiota</taxon>
        <taxon>Candidatus Entotheonellia</taxon>
        <taxon>Candidatus Entotheonellales</taxon>
        <taxon>Candidatus Entotheonellaceae</taxon>
        <taxon>Candidatus Entotheonella</taxon>
    </lineage>
</organism>
<dbReference type="InterPro" id="IPR008707">
    <property type="entry name" value="B-propeller_PilY1"/>
</dbReference>
<gene>
    <name evidence="8" type="ORF">ETSY1_42465</name>
</gene>
<keyword evidence="5" id="KW-0106">Calcium</keyword>
<proteinExistence type="inferred from homology"/>
<dbReference type="HOGENOM" id="CLU_500175_0_0_7"/>
<dbReference type="InterPro" id="IPR011047">
    <property type="entry name" value="Quinoprotein_ADH-like_sf"/>
</dbReference>
<evidence type="ECO:0000256" key="6">
    <source>
        <dbReference type="ARBA" id="ARBA00023263"/>
    </source>
</evidence>
<keyword evidence="4" id="KW-0479">Metal-binding</keyword>
<feature type="domain" description="PilY1 beta-propeller" evidence="7">
    <location>
        <begin position="26"/>
        <end position="369"/>
    </location>
</feature>
<comment type="subcellular location">
    <subcellularLocation>
        <location evidence="1">Fimbrium</location>
    </subcellularLocation>
</comment>
<dbReference type="GO" id="GO:0009289">
    <property type="term" value="C:pilus"/>
    <property type="evidence" value="ECO:0007669"/>
    <property type="project" value="UniProtKB-SubCell"/>
</dbReference>
<evidence type="ECO:0000256" key="1">
    <source>
        <dbReference type="ARBA" id="ARBA00004561"/>
    </source>
</evidence>
<dbReference type="GO" id="GO:0046872">
    <property type="term" value="F:metal ion binding"/>
    <property type="evidence" value="ECO:0007669"/>
    <property type="project" value="UniProtKB-KW"/>
</dbReference>
<name>W4L4V6_ENTF1</name>
<evidence type="ECO:0000313" key="8">
    <source>
        <dbReference type="EMBL" id="ETW92715.1"/>
    </source>
</evidence>
<protein>
    <recommendedName>
        <fullName evidence="7">PilY1 beta-propeller domain-containing protein</fullName>
    </recommendedName>
</protein>
<dbReference type="Pfam" id="PF05567">
    <property type="entry name" value="T4P_PilY1"/>
    <property type="match status" value="1"/>
</dbReference>
<evidence type="ECO:0000313" key="9">
    <source>
        <dbReference type="Proteomes" id="UP000019141"/>
    </source>
</evidence>
<reference evidence="8 9" key="1">
    <citation type="journal article" date="2014" name="Nature">
        <title>An environmental bacterial taxon with a large and distinct metabolic repertoire.</title>
        <authorList>
            <person name="Wilson M.C."/>
            <person name="Mori T."/>
            <person name="Ruckert C."/>
            <person name="Uria A.R."/>
            <person name="Helf M.J."/>
            <person name="Takada K."/>
            <person name="Gernert C."/>
            <person name="Steffens U.A."/>
            <person name="Heycke N."/>
            <person name="Schmitt S."/>
            <person name="Rinke C."/>
            <person name="Helfrich E.J."/>
            <person name="Brachmann A.O."/>
            <person name="Gurgui C."/>
            <person name="Wakimoto T."/>
            <person name="Kracht M."/>
            <person name="Crusemann M."/>
            <person name="Hentschel U."/>
            <person name="Abe I."/>
            <person name="Matsunaga S."/>
            <person name="Kalinowski J."/>
            <person name="Takeyama H."/>
            <person name="Piel J."/>
        </authorList>
    </citation>
    <scope>NUCLEOTIDE SEQUENCE [LARGE SCALE GENOMIC DNA]</scope>
    <source>
        <strain evidence="9">TSY1</strain>
    </source>
</reference>
<dbReference type="Proteomes" id="UP000019141">
    <property type="component" value="Unassembled WGS sequence"/>
</dbReference>
<dbReference type="AlphaFoldDB" id="W4L4V6"/>